<dbReference type="InterPro" id="IPR041516">
    <property type="entry name" value="LACTB2_WH"/>
</dbReference>
<dbReference type="CDD" id="cd16278">
    <property type="entry name" value="metallo-hydrolase-like_MBL-fold"/>
    <property type="match status" value="1"/>
</dbReference>
<dbReference type="Pfam" id="PF17778">
    <property type="entry name" value="WHD_BLACT"/>
    <property type="match status" value="1"/>
</dbReference>
<dbReference type="InterPro" id="IPR001279">
    <property type="entry name" value="Metallo-B-lactamas"/>
</dbReference>
<organism evidence="2 3">
    <name type="scientific">Roseovarius phycicola</name>
    <dbReference type="NCBI Taxonomy" id="3080976"/>
    <lineage>
        <taxon>Bacteria</taxon>
        <taxon>Pseudomonadati</taxon>
        <taxon>Pseudomonadota</taxon>
        <taxon>Alphaproteobacteria</taxon>
        <taxon>Rhodobacterales</taxon>
        <taxon>Roseobacteraceae</taxon>
        <taxon>Roseovarius</taxon>
    </lineage>
</organism>
<dbReference type="RefSeq" id="WP_338547886.1">
    <property type="nucleotide sequence ID" value="NZ_CP146069.1"/>
</dbReference>
<accession>A0ABZ2HD86</accession>
<dbReference type="InterPro" id="IPR036388">
    <property type="entry name" value="WH-like_DNA-bd_sf"/>
</dbReference>
<sequence>MDEFDPTPGVVAELGDGVRRILAPNPSPMTFRGTNTYLVGATDVAVIDPGPADECHLSAILTALGPDQRITHIFVTHSHLDHSPLSPVLARETGAKVHAFGPSRAGRSAVMQRLAAAGLTDAGEGVDPDFAPDIALEDGAQVDCPDWSLTALWTPGHLGNHLCFAMGDVVFSGDLVMGWASSLVAPPDGDLTDFMASCRRLRDRNARVLHAGHGAPITDPAARIDWLIAHRNEREAAILTALSTAPATAETLTRQIYTDTPQALLPAAERNVLAHLIDLHGKNTVRPVGELTRDAVFTLI</sequence>
<dbReference type="EMBL" id="CP146069">
    <property type="protein sequence ID" value="WWR45043.1"/>
    <property type="molecule type" value="Genomic_DNA"/>
</dbReference>
<feature type="domain" description="Metallo-beta-lactamase" evidence="1">
    <location>
        <begin position="33"/>
        <end position="213"/>
    </location>
</feature>
<dbReference type="PANTHER" id="PTHR23131:SF0">
    <property type="entry name" value="ENDORIBONUCLEASE LACTB2"/>
    <property type="match status" value="1"/>
</dbReference>
<gene>
    <name evidence="2" type="ORF">RZ517_09410</name>
</gene>
<dbReference type="InterPro" id="IPR036866">
    <property type="entry name" value="RibonucZ/Hydroxyglut_hydro"/>
</dbReference>
<dbReference type="SUPFAM" id="SSF56281">
    <property type="entry name" value="Metallo-hydrolase/oxidoreductase"/>
    <property type="match status" value="1"/>
</dbReference>
<evidence type="ECO:0000313" key="3">
    <source>
        <dbReference type="Proteomes" id="UP001364156"/>
    </source>
</evidence>
<dbReference type="Pfam" id="PF00753">
    <property type="entry name" value="Lactamase_B"/>
    <property type="match status" value="1"/>
</dbReference>
<evidence type="ECO:0000259" key="1">
    <source>
        <dbReference type="SMART" id="SM00849"/>
    </source>
</evidence>
<dbReference type="InterPro" id="IPR050662">
    <property type="entry name" value="Sec-metab_biosynth-thioest"/>
</dbReference>
<dbReference type="Gene3D" id="3.60.15.10">
    <property type="entry name" value="Ribonuclease Z/Hydroxyacylglutathione hydrolase-like"/>
    <property type="match status" value="1"/>
</dbReference>
<dbReference type="PANTHER" id="PTHR23131">
    <property type="entry name" value="ENDORIBONUCLEASE LACTB2"/>
    <property type="match status" value="1"/>
</dbReference>
<protein>
    <submittedName>
        <fullName evidence="2">MBL fold metallo-hydrolase</fullName>
    </submittedName>
</protein>
<dbReference type="Proteomes" id="UP001364156">
    <property type="component" value="Chromosome"/>
</dbReference>
<proteinExistence type="predicted"/>
<dbReference type="Gene3D" id="1.10.10.10">
    <property type="entry name" value="Winged helix-like DNA-binding domain superfamily/Winged helix DNA-binding domain"/>
    <property type="match status" value="1"/>
</dbReference>
<name>A0ABZ2HD86_9RHOB</name>
<evidence type="ECO:0000313" key="2">
    <source>
        <dbReference type="EMBL" id="WWR45043.1"/>
    </source>
</evidence>
<reference evidence="2 3" key="1">
    <citation type="submission" date="2023-10" db="EMBL/GenBank/DDBJ databases">
        <title>Roseovarius strain S88 nov., isolated from a marine algae.</title>
        <authorList>
            <person name="Lee M.W."/>
            <person name="Lee J.K."/>
            <person name="Kim J.M."/>
            <person name="Choi D.G."/>
            <person name="Baek J.H."/>
            <person name="Bayburt H."/>
            <person name="Jung J.J."/>
            <person name="Han D.M."/>
            <person name="Jeon C.O."/>
        </authorList>
    </citation>
    <scope>NUCLEOTIDE SEQUENCE [LARGE SCALE GENOMIC DNA]</scope>
    <source>
        <strain evidence="2 3">S88</strain>
    </source>
</reference>
<keyword evidence="3" id="KW-1185">Reference proteome</keyword>
<dbReference type="SMART" id="SM00849">
    <property type="entry name" value="Lactamase_B"/>
    <property type="match status" value="1"/>
</dbReference>